<evidence type="ECO:0000313" key="2">
    <source>
        <dbReference type="Proteomes" id="UP001500967"/>
    </source>
</evidence>
<organism evidence="1 2">
    <name type="scientific">Cryptosporangium japonicum</name>
    <dbReference type="NCBI Taxonomy" id="80872"/>
    <lineage>
        <taxon>Bacteria</taxon>
        <taxon>Bacillati</taxon>
        <taxon>Actinomycetota</taxon>
        <taxon>Actinomycetes</taxon>
        <taxon>Cryptosporangiales</taxon>
        <taxon>Cryptosporangiaceae</taxon>
        <taxon>Cryptosporangium</taxon>
    </lineage>
</organism>
<comment type="caution">
    <text evidence="1">The sequence shown here is derived from an EMBL/GenBank/DDBJ whole genome shotgun (WGS) entry which is preliminary data.</text>
</comment>
<dbReference type="Pfam" id="PF13602">
    <property type="entry name" value="ADH_zinc_N_2"/>
    <property type="match status" value="1"/>
</dbReference>
<reference evidence="1 2" key="1">
    <citation type="journal article" date="2019" name="Int. J. Syst. Evol. Microbiol.">
        <title>The Global Catalogue of Microorganisms (GCM) 10K type strain sequencing project: providing services to taxonomists for standard genome sequencing and annotation.</title>
        <authorList>
            <consortium name="The Broad Institute Genomics Platform"/>
            <consortium name="The Broad Institute Genome Sequencing Center for Infectious Disease"/>
            <person name="Wu L."/>
            <person name="Ma J."/>
        </authorList>
    </citation>
    <scope>NUCLEOTIDE SEQUENCE [LARGE SCALE GENOMIC DNA]</scope>
    <source>
        <strain evidence="1 2">JCM 10425</strain>
    </source>
</reference>
<dbReference type="Proteomes" id="UP001500967">
    <property type="component" value="Unassembled WGS sequence"/>
</dbReference>
<proteinExistence type="predicted"/>
<sequence length="88" mass="9088">MPAGTKLTAFHSGAGAGDAAAWQRIVHAVETGVYRVHLDRVFPLEDVGAAHRYLESDAATGKVVLSVAGTPGQRGDSCGCHQGSVTSR</sequence>
<gene>
    <name evidence="1" type="ORF">GCM10009539_34250</name>
</gene>
<accession>A0ABN0UCP5</accession>
<evidence type="ECO:0000313" key="1">
    <source>
        <dbReference type="EMBL" id="GAA0246035.1"/>
    </source>
</evidence>
<name>A0ABN0UCP5_9ACTN</name>
<keyword evidence="2" id="KW-1185">Reference proteome</keyword>
<dbReference type="EMBL" id="BAAAGX010000014">
    <property type="protein sequence ID" value="GAA0246035.1"/>
    <property type="molecule type" value="Genomic_DNA"/>
</dbReference>
<protein>
    <submittedName>
        <fullName evidence="1">Uncharacterized protein</fullName>
    </submittedName>
</protein>
<dbReference type="Gene3D" id="3.90.180.10">
    <property type="entry name" value="Medium-chain alcohol dehydrogenases, catalytic domain"/>
    <property type="match status" value="1"/>
</dbReference>